<dbReference type="InterPro" id="IPR046366">
    <property type="entry name" value="MPAB"/>
</dbReference>
<dbReference type="KEGG" id="scm:SCHCO_02322551"/>
<dbReference type="STRING" id="578458.D8Q7A9"/>
<dbReference type="Pfam" id="PF09995">
    <property type="entry name" value="MPAB_Lcp_cat"/>
    <property type="match status" value="1"/>
</dbReference>
<dbReference type="VEuPathDB" id="FungiDB:SCHCODRAFT_02322551"/>
<feature type="non-terminal residue" evidence="2">
    <location>
        <position position="408"/>
    </location>
</feature>
<evidence type="ECO:0000313" key="3">
    <source>
        <dbReference type="Proteomes" id="UP000007431"/>
    </source>
</evidence>
<sequence length="408" mass="47441">MPSALQIVAALGVGYLGLVRALRWRRYDEIHRKYAHKLADGSLSPAEAQEVVQLSLGYDMHWLMTQALSFALFKTYGIPTISKLLVATKELSTEENVAKRYADTELLIGAWTACPINGRYPAAEPRARYDPRAMISMARVNFLHSKYDISNDDYLYTLCLFLFEPITWAEKYGWRPLSDFEKHAWFVYWVEIGKRLNIKDIPPTYDELKAWSLQYEEEHMVPSPTNHEVAQHTTNELVLRVPSAFGIRDFAKRFTVCALDERVRVAMLQEPPPRYMYAMMDAALWLVAFAQKHLMLPRWKIASAITVDMPSVDPATGKISRTHPPWFRPRPWYMPEPGNIVEYLALRFLHWIGYYQYAPGPQWRSEGYYFDDLGPRKFEQDGRTDVMHSAEKLLGCPISKEWWTEESR</sequence>
<reference evidence="2 3" key="1">
    <citation type="journal article" date="2010" name="Nat. Biotechnol.">
        <title>Genome sequence of the model mushroom Schizophyllum commune.</title>
        <authorList>
            <person name="Ohm R.A."/>
            <person name="de Jong J.F."/>
            <person name="Lugones L.G."/>
            <person name="Aerts A."/>
            <person name="Kothe E."/>
            <person name="Stajich J.E."/>
            <person name="de Vries R.P."/>
            <person name="Record E."/>
            <person name="Levasseur A."/>
            <person name="Baker S.E."/>
            <person name="Bartholomew K.A."/>
            <person name="Coutinho P.M."/>
            <person name="Erdmann S."/>
            <person name="Fowler T.J."/>
            <person name="Gathman A.C."/>
            <person name="Lombard V."/>
            <person name="Henrissat B."/>
            <person name="Knabe N."/>
            <person name="Kuees U."/>
            <person name="Lilly W.W."/>
            <person name="Lindquist E."/>
            <person name="Lucas S."/>
            <person name="Magnuson J.K."/>
            <person name="Piumi F."/>
            <person name="Raudaskoski M."/>
            <person name="Salamov A."/>
            <person name="Schmutz J."/>
            <person name="Schwarze F.W.M.R."/>
            <person name="vanKuyk P.A."/>
            <person name="Horton J.S."/>
            <person name="Grigoriev I.V."/>
            <person name="Woesten H.A.B."/>
        </authorList>
    </citation>
    <scope>NUCLEOTIDE SEQUENCE [LARGE SCALE GENOMIC DNA]</scope>
    <source>
        <strain evidence="3">H4-8 / FGSC 9210</strain>
    </source>
</reference>
<protein>
    <recommendedName>
        <fullName evidence="1">ER-bound oxygenase mpaB/mpaB'/Rubber oxygenase catalytic domain-containing protein</fullName>
    </recommendedName>
</protein>
<dbReference type="OMA" id="RDAWAIQ"/>
<dbReference type="AlphaFoldDB" id="D8Q7A9"/>
<dbReference type="InterPro" id="IPR018713">
    <property type="entry name" value="MPAB/Lcp_cat_dom"/>
</dbReference>
<name>D8Q7A9_SCHCM</name>
<dbReference type="PANTHER" id="PTHR36124">
    <property type="match status" value="1"/>
</dbReference>
<dbReference type="EMBL" id="GL377307">
    <property type="protein sequence ID" value="EFI96000.1"/>
    <property type="molecule type" value="Genomic_DNA"/>
</dbReference>
<gene>
    <name evidence="2" type="ORF">SCHCODRAFT_109685</name>
</gene>
<dbReference type="OrthoDB" id="545169at2759"/>
<dbReference type="GeneID" id="9592548"/>
<evidence type="ECO:0000259" key="1">
    <source>
        <dbReference type="Pfam" id="PF09995"/>
    </source>
</evidence>
<dbReference type="InParanoid" id="D8Q7A9"/>
<dbReference type="RefSeq" id="XP_003030903.1">
    <property type="nucleotide sequence ID" value="XM_003030857.1"/>
</dbReference>
<dbReference type="GO" id="GO:0016491">
    <property type="term" value="F:oxidoreductase activity"/>
    <property type="evidence" value="ECO:0007669"/>
    <property type="project" value="InterPro"/>
</dbReference>
<keyword evidence="3" id="KW-1185">Reference proteome</keyword>
<feature type="domain" description="ER-bound oxygenase mpaB/mpaB'/Rubber oxygenase catalytic" evidence="1">
    <location>
        <begin position="149"/>
        <end position="287"/>
    </location>
</feature>
<proteinExistence type="predicted"/>
<dbReference type="Proteomes" id="UP000007431">
    <property type="component" value="Unassembled WGS sequence"/>
</dbReference>
<dbReference type="eggNOG" id="ENOG502S1KN">
    <property type="taxonomic scope" value="Eukaryota"/>
</dbReference>
<organism evidence="3">
    <name type="scientific">Schizophyllum commune (strain H4-8 / FGSC 9210)</name>
    <name type="common">Split gill fungus</name>
    <dbReference type="NCBI Taxonomy" id="578458"/>
    <lineage>
        <taxon>Eukaryota</taxon>
        <taxon>Fungi</taxon>
        <taxon>Dikarya</taxon>
        <taxon>Basidiomycota</taxon>
        <taxon>Agaricomycotina</taxon>
        <taxon>Agaricomycetes</taxon>
        <taxon>Agaricomycetidae</taxon>
        <taxon>Agaricales</taxon>
        <taxon>Schizophyllaceae</taxon>
        <taxon>Schizophyllum</taxon>
    </lineage>
</organism>
<evidence type="ECO:0000313" key="2">
    <source>
        <dbReference type="EMBL" id="EFI96000.1"/>
    </source>
</evidence>
<accession>D8Q7A9</accession>
<dbReference type="HOGENOM" id="CLU_039076_0_0_1"/>
<dbReference type="PANTHER" id="PTHR36124:SF1">
    <property type="entry name" value="ER-BOUND OXYGENASE MPAB_MPAB'_RUBBER OXYGENASE CATALYTIC DOMAIN-CONTAINING PROTEIN"/>
    <property type="match status" value="1"/>
</dbReference>